<gene>
    <name evidence="1" type="ORF">Q604_UNBC17627G0001</name>
</gene>
<evidence type="ECO:0000313" key="1">
    <source>
        <dbReference type="EMBL" id="ETJ25861.1"/>
    </source>
</evidence>
<comment type="caution">
    <text evidence="1">The sequence shown here is derived from an EMBL/GenBank/DDBJ whole genome shotgun (WGS) entry which is preliminary data.</text>
</comment>
<dbReference type="EMBL" id="AZMM01017627">
    <property type="protein sequence ID" value="ETJ25861.1"/>
    <property type="molecule type" value="Genomic_DNA"/>
</dbReference>
<reference evidence="1" key="1">
    <citation type="submission" date="2013-12" db="EMBL/GenBank/DDBJ databases">
        <title>A Varibaculum cambriense genome reconstructed from a premature infant gut community with otherwise low bacterial novelty that shifts toward anaerobic metabolism during the third week of life.</title>
        <authorList>
            <person name="Brown C.T."/>
            <person name="Sharon I."/>
            <person name="Thomas B.C."/>
            <person name="Castelle C.J."/>
            <person name="Morowitz M.J."/>
            <person name="Banfield J.F."/>
        </authorList>
    </citation>
    <scope>NUCLEOTIDE SEQUENCE</scope>
</reference>
<proteinExistence type="predicted"/>
<organism evidence="1">
    <name type="scientific">human gut metagenome</name>
    <dbReference type="NCBI Taxonomy" id="408170"/>
    <lineage>
        <taxon>unclassified sequences</taxon>
        <taxon>metagenomes</taxon>
        <taxon>organismal metagenomes</taxon>
    </lineage>
</organism>
<protein>
    <submittedName>
        <fullName evidence="1">Putative ABC transporter extracellular-binding protein yurOprecursor</fullName>
    </submittedName>
</protein>
<dbReference type="SUPFAM" id="SSF53850">
    <property type="entry name" value="Periplasmic binding protein-like II"/>
    <property type="match status" value="1"/>
</dbReference>
<feature type="non-terminal residue" evidence="1">
    <location>
        <position position="72"/>
    </location>
</feature>
<name>W1X6T4_9ZZZZ</name>
<accession>W1X6T4</accession>
<sequence>VDEFEKIYPNVHVNLELIGDVEEILERKAAVGDLPDVTLVPASINKREFSSYFLPIDDLGFNGDNMYDYVSG</sequence>
<feature type="non-terminal residue" evidence="1">
    <location>
        <position position="1"/>
    </location>
</feature>
<dbReference type="AlphaFoldDB" id="W1X6T4"/>
<dbReference type="Gene3D" id="3.40.190.10">
    <property type="entry name" value="Periplasmic binding protein-like II"/>
    <property type="match status" value="1"/>
</dbReference>